<comment type="similarity">
    <text evidence="1">Belongs to the short-chain dehydrogenases/reductases (SDR) family.</text>
</comment>
<dbReference type="InterPro" id="IPR036291">
    <property type="entry name" value="NAD(P)-bd_dom_sf"/>
</dbReference>
<dbReference type="FunFam" id="3.40.50.720:FF:000084">
    <property type="entry name" value="Short-chain dehydrogenase reductase"/>
    <property type="match status" value="1"/>
</dbReference>
<dbReference type="OrthoDB" id="8793699at2"/>
<dbReference type="SUPFAM" id="SSF51735">
    <property type="entry name" value="NAD(P)-binding Rossmann-fold domains"/>
    <property type="match status" value="1"/>
</dbReference>
<evidence type="ECO:0000256" key="1">
    <source>
        <dbReference type="ARBA" id="ARBA00006484"/>
    </source>
</evidence>
<protein>
    <submittedName>
        <fullName evidence="3">2,5-dichloro-2,5-cyclohexadiene-1,4-diol dehydrogenase</fullName>
        <ecNumber evidence="3">1.1.1.-</ecNumber>
    </submittedName>
</protein>
<name>A0A6S6Y0T9_9PROT</name>
<dbReference type="PROSITE" id="PS00061">
    <property type="entry name" value="ADH_SHORT"/>
    <property type="match status" value="1"/>
</dbReference>
<proteinExistence type="inferred from homology"/>
<dbReference type="NCBIfam" id="NF005559">
    <property type="entry name" value="PRK07231.1"/>
    <property type="match status" value="1"/>
</dbReference>
<organism evidence="3 4">
    <name type="scientific">Denitratisoma oestradiolicum</name>
    <dbReference type="NCBI Taxonomy" id="311182"/>
    <lineage>
        <taxon>Bacteria</taxon>
        <taxon>Pseudomonadati</taxon>
        <taxon>Pseudomonadota</taxon>
        <taxon>Betaproteobacteria</taxon>
        <taxon>Nitrosomonadales</taxon>
        <taxon>Sterolibacteriaceae</taxon>
        <taxon>Denitratisoma</taxon>
    </lineage>
</organism>
<evidence type="ECO:0000256" key="2">
    <source>
        <dbReference type="ARBA" id="ARBA00023002"/>
    </source>
</evidence>
<dbReference type="Gene3D" id="3.40.50.720">
    <property type="entry name" value="NAD(P)-binding Rossmann-like Domain"/>
    <property type="match status" value="1"/>
</dbReference>
<dbReference type="GO" id="GO:0016491">
    <property type="term" value="F:oxidoreductase activity"/>
    <property type="evidence" value="ECO:0007669"/>
    <property type="project" value="UniProtKB-KW"/>
</dbReference>
<dbReference type="Pfam" id="PF13561">
    <property type="entry name" value="adh_short_C2"/>
    <property type="match status" value="1"/>
</dbReference>
<dbReference type="EC" id="1.1.1.-" evidence="3"/>
<dbReference type="InterPro" id="IPR020904">
    <property type="entry name" value="Sc_DH/Rdtase_CS"/>
</dbReference>
<accession>A0A6S6Y0T9</accession>
<evidence type="ECO:0000313" key="3">
    <source>
        <dbReference type="EMBL" id="CAB1368809.1"/>
    </source>
</evidence>
<dbReference type="Proteomes" id="UP000515733">
    <property type="component" value="Chromosome"/>
</dbReference>
<evidence type="ECO:0000313" key="4">
    <source>
        <dbReference type="Proteomes" id="UP000515733"/>
    </source>
</evidence>
<sequence>MKNLPQIPQDFQDKTVLITGAGSGIGQAAATLFARRGARVAVVDIQTEGGRETVARIRAEGGTAEFFEADLSREEQVESVVARTVAVFGGLHCAFNNAGISPRPGPFHELALTEWERVIAVNLTSVFLCMKHEIRHMLGAGGGSIVNTASGAGFVPAPFLPHYTASKHGVLGLTKVAAKEYARHHIRVNAVCPGVTATPMMEATLAQRPDMKEMLAGTVPMGRMGEPAEIAEAVLWLCSDAASFVSGESMAVDGASVCR</sequence>
<gene>
    <name evidence="3" type="primary">linC</name>
    <name evidence="3" type="ORF">DENOEST_1644</name>
</gene>
<dbReference type="CDD" id="cd05233">
    <property type="entry name" value="SDR_c"/>
    <property type="match status" value="1"/>
</dbReference>
<keyword evidence="2 3" id="KW-0560">Oxidoreductase</keyword>
<dbReference type="PRINTS" id="PR00080">
    <property type="entry name" value="SDRFAMILY"/>
</dbReference>
<dbReference type="PANTHER" id="PTHR24321">
    <property type="entry name" value="DEHYDROGENASES, SHORT CHAIN"/>
    <property type="match status" value="1"/>
</dbReference>
<dbReference type="KEGG" id="doe:DENOEST_1644"/>
<dbReference type="EMBL" id="LR778301">
    <property type="protein sequence ID" value="CAB1368809.1"/>
    <property type="molecule type" value="Genomic_DNA"/>
</dbReference>
<dbReference type="PRINTS" id="PR00081">
    <property type="entry name" value="GDHRDH"/>
</dbReference>
<dbReference type="RefSeq" id="WP_145768861.1">
    <property type="nucleotide sequence ID" value="NZ_LR778301.1"/>
</dbReference>
<dbReference type="InterPro" id="IPR002347">
    <property type="entry name" value="SDR_fam"/>
</dbReference>
<dbReference type="AlphaFoldDB" id="A0A6S6Y0T9"/>
<reference evidence="3 4" key="1">
    <citation type="submission" date="2020-03" db="EMBL/GenBank/DDBJ databases">
        <authorList>
            <consortium name="Genoscope - CEA"/>
            <person name="William W."/>
        </authorList>
    </citation>
    <scope>NUCLEOTIDE SEQUENCE [LARGE SCALE GENOMIC DNA]</scope>
    <source>
        <strain evidence="4">DSM 16959</strain>
    </source>
</reference>
<keyword evidence="4" id="KW-1185">Reference proteome</keyword>
<dbReference type="PANTHER" id="PTHR24321:SF8">
    <property type="entry name" value="ESTRADIOL 17-BETA-DEHYDROGENASE 8-RELATED"/>
    <property type="match status" value="1"/>
</dbReference>